<comment type="caution">
    <text evidence="9">The sequence shown here is derived from an EMBL/GenBank/DDBJ whole genome shotgun (WGS) entry which is preliminary data.</text>
</comment>
<dbReference type="PANTHER" id="PTHR12653">
    <property type="entry name" value="NADH-UBIQUINONE OXIDOREDUCTASE 13 KD-B SUBUNIT"/>
    <property type="match status" value="1"/>
</dbReference>
<evidence type="ECO:0000256" key="2">
    <source>
        <dbReference type="ARBA" id="ARBA00010261"/>
    </source>
</evidence>
<reference evidence="9" key="1">
    <citation type="submission" date="2022-12" db="EMBL/GenBank/DDBJ databases">
        <authorList>
            <person name="Brejova B."/>
        </authorList>
    </citation>
    <scope>NUCLEOTIDE SEQUENCE</scope>
</reference>
<evidence type="ECO:0000256" key="1">
    <source>
        <dbReference type="ARBA" id="ARBA00004443"/>
    </source>
</evidence>
<dbReference type="InterPro" id="IPR006806">
    <property type="entry name" value="NDUFA5"/>
</dbReference>
<dbReference type="OrthoDB" id="286811at2759"/>
<dbReference type="GO" id="GO:0022904">
    <property type="term" value="P:respiratory electron transport chain"/>
    <property type="evidence" value="ECO:0007669"/>
    <property type="project" value="InterPro"/>
</dbReference>
<evidence type="ECO:0000313" key="9">
    <source>
        <dbReference type="EMBL" id="CAI5755990.1"/>
    </source>
</evidence>
<keyword evidence="3" id="KW-0813">Transport</keyword>
<keyword evidence="10" id="KW-1185">Reference proteome</keyword>
<comment type="similarity">
    <text evidence="2">Belongs to the complex I NDUFA5 subunit family.</text>
</comment>
<dbReference type="Pfam" id="PF04716">
    <property type="entry name" value="ETC_C1_NDUFA5"/>
    <property type="match status" value="1"/>
</dbReference>
<evidence type="ECO:0000256" key="4">
    <source>
        <dbReference type="ARBA" id="ARBA00022660"/>
    </source>
</evidence>
<dbReference type="AlphaFoldDB" id="A0A9W4TRZ2"/>
<name>A0A9W4TRZ2_9ASCO</name>
<evidence type="ECO:0000256" key="6">
    <source>
        <dbReference type="ARBA" id="ARBA00022982"/>
    </source>
</evidence>
<evidence type="ECO:0000256" key="8">
    <source>
        <dbReference type="ARBA" id="ARBA00023136"/>
    </source>
</evidence>
<comment type="subcellular location">
    <subcellularLocation>
        <location evidence="1">Mitochondrion inner membrane</location>
        <topology evidence="1">Peripheral membrane protein</topology>
        <orientation evidence="1">Matrix side</orientation>
    </subcellularLocation>
</comment>
<sequence>MRFTQYLKQIPKVNVQDVIIRASGTNLPTGLAGIYKHPNPRPALVALYNETIKILNDKFPKDSIYKQSVENLTKNRLKIVENEEITENIENKIGGGLIEEIIIQAKEELDLAHELSALKCWEELEEKPLDDQWVYFGKKI</sequence>
<accession>A0A9W4TRZ2</accession>
<keyword evidence="6" id="KW-0249">Electron transport</keyword>
<evidence type="ECO:0000313" key="10">
    <source>
        <dbReference type="Proteomes" id="UP001152885"/>
    </source>
</evidence>
<keyword evidence="7" id="KW-0496">Mitochondrion</keyword>
<keyword evidence="8" id="KW-0472">Membrane</keyword>
<evidence type="ECO:0000256" key="3">
    <source>
        <dbReference type="ARBA" id="ARBA00022448"/>
    </source>
</evidence>
<dbReference type="Proteomes" id="UP001152885">
    <property type="component" value="Unassembled WGS sequence"/>
</dbReference>
<keyword evidence="4" id="KW-0679">Respiratory chain</keyword>
<dbReference type="GO" id="GO:0005743">
    <property type="term" value="C:mitochondrial inner membrane"/>
    <property type="evidence" value="ECO:0007669"/>
    <property type="project" value="UniProtKB-SubCell"/>
</dbReference>
<gene>
    <name evidence="9" type="ORF">CANVERA_P0508</name>
</gene>
<dbReference type="EMBL" id="CANTUO010000001">
    <property type="protein sequence ID" value="CAI5755990.1"/>
    <property type="molecule type" value="Genomic_DNA"/>
</dbReference>
<proteinExistence type="inferred from homology"/>
<evidence type="ECO:0000256" key="5">
    <source>
        <dbReference type="ARBA" id="ARBA00022792"/>
    </source>
</evidence>
<keyword evidence="5" id="KW-0999">Mitochondrion inner membrane</keyword>
<dbReference type="PANTHER" id="PTHR12653:SF0">
    <property type="entry name" value="NADH DEHYDROGENASE [UBIQUINONE] 1 ALPHA SUBCOMPLEX SUBUNIT 5"/>
    <property type="match status" value="1"/>
</dbReference>
<organism evidence="9 10">
    <name type="scientific">Candida verbasci</name>
    <dbReference type="NCBI Taxonomy" id="1227364"/>
    <lineage>
        <taxon>Eukaryota</taxon>
        <taxon>Fungi</taxon>
        <taxon>Dikarya</taxon>
        <taxon>Ascomycota</taxon>
        <taxon>Saccharomycotina</taxon>
        <taxon>Pichiomycetes</taxon>
        <taxon>Debaryomycetaceae</taxon>
        <taxon>Candida/Lodderomyces clade</taxon>
        <taxon>Candida</taxon>
    </lineage>
</organism>
<evidence type="ECO:0000256" key="7">
    <source>
        <dbReference type="ARBA" id="ARBA00023128"/>
    </source>
</evidence>
<protein>
    <submittedName>
        <fullName evidence="9">Uncharacterized protein</fullName>
    </submittedName>
</protein>